<dbReference type="SMART" id="SM00355">
    <property type="entry name" value="ZnF_C2H2"/>
    <property type="match status" value="2"/>
</dbReference>
<sequence>MDSLYYQSDPQLSHESQPTQDRHLTYVCDTVDTVAYGGLGHGSEWKDVSSIRSPVYYAPYGDTVFDFSNLTASENDARITSGPSVTGSIVDPPFKDHVNSWADRSQATAVYDPFSMALFNDEFGIYDHSMGMVNDLNHLHATTGFGRMSMQHVNPGSAHLNGAFDIPDLGPNFVCDDHDQLTNATIPTTIVLVPTRAPAATPTTRSMHLHRCNFPTCTRRFKRPSDLARHQYTVHLNVQGHHCPIVGCPKARGKGYSRADKVTEHLWRKHGDLGYVKARG</sequence>
<dbReference type="RefSeq" id="XP_046066126.1">
    <property type="nucleotide sequence ID" value="XM_046219184.1"/>
</dbReference>
<accession>A0AAD4KFC2</accession>
<dbReference type="Gene3D" id="3.30.160.60">
    <property type="entry name" value="Classic Zinc Finger"/>
    <property type="match status" value="1"/>
</dbReference>
<feature type="domain" description="C2H2-type" evidence="3">
    <location>
        <begin position="210"/>
        <end position="240"/>
    </location>
</feature>
<evidence type="ECO:0000313" key="5">
    <source>
        <dbReference type="Proteomes" id="UP001201262"/>
    </source>
</evidence>
<feature type="compositionally biased region" description="Polar residues" evidence="2">
    <location>
        <begin position="1"/>
        <end position="19"/>
    </location>
</feature>
<protein>
    <recommendedName>
        <fullName evidence="3">C2H2-type domain-containing protein</fullName>
    </recommendedName>
</protein>
<dbReference type="GeneID" id="70249471"/>
<reference evidence="4" key="1">
    <citation type="submission" date="2021-12" db="EMBL/GenBank/DDBJ databases">
        <title>Convergent genome expansion in fungi linked to evolution of root-endophyte symbiosis.</title>
        <authorList>
            <consortium name="DOE Joint Genome Institute"/>
            <person name="Ke Y.-H."/>
            <person name="Bonito G."/>
            <person name="Liao H.-L."/>
            <person name="Looney B."/>
            <person name="Rojas-Flechas A."/>
            <person name="Nash J."/>
            <person name="Hameed K."/>
            <person name="Schadt C."/>
            <person name="Martin F."/>
            <person name="Crous P.W."/>
            <person name="Miettinen O."/>
            <person name="Magnuson J.K."/>
            <person name="Labbe J."/>
            <person name="Jacobson D."/>
            <person name="Doktycz M.J."/>
            <person name="Veneault-Fourrey C."/>
            <person name="Kuo A."/>
            <person name="Mondo S."/>
            <person name="Calhoun S."/>
            <person name="Riley R."/>
            <person name="Ohm R."/>
            <person name="LaButti K."/>
            <person name="Andreopoulos B."/>
            <person name="Pangilinan J."/>
            <person name="Nolan M."/>
            <person name="Tritt A."/>
            <person name="Clum A."/>
            <person name="Lipzen A."/>
            <person name="Daum C."/>
            <person name="Barry K."/>
            <person name="Grigoriev I.V."/>
            <person name="Vilgalys R."/>
        </authorList>
    </citation>
    <scope>NUCLEOTIDE SEQUENCE</scope>
    <source>
        <strain evidence="4">PMI_201</strain>
    </source>
</reference>
<dbReference type="AlphaFoldDB" id="A0AAD4KFC2"/>
<dbReference type="PROSITE" id="PS50157">
    <property type="entry name" value="ZINC_FINGER_C2H2_2"/>
    <property type="match status" value="1"/>
</dbReference>
<keyword evidence="1" id="KW-0863">Zinc-finger</keyword>
<keyword evidence="5" id="KW-1185">Reference proteome</keyword>
<evidence type="ECO:0000259" key="3">
    <source>
        <dbReference type="PROSITE" id="PS50157"/>
    </source>
</evidence>
<evidence type="ECO:0000313" key="4">
    <source>
        <dbReference type="EMBL" id="KAH8689843.1"/>
    </source>
</evidence>
<dbReference type="InterPro" id="IPR036236">
    <property type="entry name" value="Znf_C2H2_sf"/>
</dbReference>
<keyword evidence="1" id="KW-0862">Zinc</keyword>
<keyword evidence="1" id="KW-0479">Metal-binding</keyword>
<dbReference type="InterPro" id="IPR013087">
    <property type="entry name" value="Znf_C2H2_type"/>
</dbReference>
<gene>
    <name evidence="4" type="ORF">BGW36DRAFT_411763</name>
</gene>
<evidence type="ECO:0000256" key="2">
    <source>
        <dbReference type="SAM" id="MobiDB-lite"/>
    </source>
</evidence>
<evidence type="ECO:0000256" key="1">
    <source>
        <dbReference type="PROSITE-ProRule" id="PRU00042"/>
    </source>
</evidence>
<dbReference type="EMBL" id="JAJTJA010000014">
    <property type="protein sequence ID" value="KAH8689843.1"/>
    <property type="molecule type" value="Genomic_DNA"/>
</dbReference>
<feature type="region of interest" description="Disordered" evidence="2">
    <location>
        <begin position="1"/>
        <end position="20"/>
    </location>
</feature>
<organism evidence="4 5">
    <name type="scientific">Talaromyces proteolyticus</name>
    <dbReference type="NCBI Taxonomy" id="1131652"/>
    <lineage>
        <taxon>Eukaryota</taxon>
        <taxon>Fungi</taxon>
        <taxon>Dikarya</taxon>
        <taxon>Ascomycota</taxon>
        <taxon>Pezizomycotina</taxon>
        <taxon>Eurotiomycetes</taxon>
        <taxon>Eurotiomycetidae</taxon>
        <taxon>Eurotiales</taxon>
        <taxon>Trichocomaceae</taxon>
        <taxon>Talaromyces</taxon>
        <taxon>Talaromyces sect. Bacilispori</taxon>
    </lineage>
</organism>
<comment type="caution">
    <text evidence="4">The sequence shown here is derived from an EMBL/GenBank/DDBJ whole genome shotgun (WGS) entry which is preliminary data.</text>
</comment>
<dbReference type="Proteomes" id="UP001201262">
    <property type="component" value="Unassembled WGS sequence"/>
</dbReference>
<dbReference type="SUPFAM" id="SSF57667">
    <property type="entry name" value="beta-beta-alpha zinc fingers"/>
    <property type="match status" value="1"/>
</dbReference>
<proteinExistence type="predicted"/>
<name>A0AAD4KFC2_9EURO</name>
<dbReference type="PROSITE" id="PS00028">
    <property type="entry name" value="ZINC_FINGER_C2H2_1"/>
    <property type="match status" value="1"/>
</dbReference>
<dbReference type="GO" id="GO:0008270">
    <property type="term" value="F:zinc ion binding"/>
    <property type="evidence" value="ECO:0007669"/>
    <property type="project" value="UniProtKB-KW"/>
</dbReference>